<protein>
    <submittedName>
        <fullName evidence="2">Uncharacterized protein</fullName>
    </submittedName>
</protein>
<evidence type="ECO:0000256" key="1">
    <source>
        <dbReference type="SAM" id="Coils"/>
    </source>
</evidence>
<keyword evidence="3" id="KW-1185">Reference proteome</keyword>
<reference evidence="2" key="1">
    <citation type="submission" date="2023-10" db="EMBL/GenBank/DDBJ databases">
        <title>Genome assembly of Pristionchus species.</title>
        <authorList>
            <person name="Yoshida K."/>
            <person name="Sommer R.J."/>
        </authorList>
    </citation>
    <scope>NUCLEOTIDE SEQUENCE</scope>
    <source>
        <strain evidence="2">RS5133</strain>
    </source>
</reference>
<evidence type="ECO:0000313" key="2">
    <source>
        <dbReference type="EMBL" id="GMT15456.1"/>
    </source>
</evidence>
<accession>A0AAV5V9N7</accession>
<dbReference type="Proteomes" id="UP001432322">
    <property type="component" value="Unassembled WGS sequence"/>
</dbReference>
<keyword evidence="1" id="KW-0175">Coiled coil</keyword>
<proteinExistence type="predicted"/>
<evidence type="ECO:0000313" key="3">
    <source>
        <dbReference type="Proteomes" id="UP001432322"/>
    </source>
</evidence>
<organism evidence="2 3">
    <name type="scientific">Pristionchus fissidentatus</name>
    <dbReference type="NCBI Taxonomy" id="1538716"/>
    <lineage>
        <taxon>Eukaryota</taxon>
        <taxon>Metazoa</taxon>
        <taxon>Ecdysozoa</taxon>
        <taxon>Nematoda</taxon>
        <taxon>Chromadorea</taxon>
        <taxon>Rhabditida</taxon>
        <taxon>Rhabditina</taxon>
        <taxon>Diplogasteromorpha</taxon>
        <taxon>Diplogasteroidea</taxon>
        <taxon>Neodiplogasteridae</taxon>
        <taxon>Pristionchus</taxon>
    </lineage>
</organism>
<feature type="coiled-coil region" evidence="1">
    <location>
        <begin position="272"/>
        <end position="313"/>
    </location>
</feature>
<comment type="caution">
    <text evidence="2">The sequence shown here is derived from an EMBL/GenBank/DDBJ whole genome shotgun (WGS) entry which is preliminary data.</text>
</comment>
<name>A0AAV5V9N7_9BILA</name>
<sequence>MDNGESREGRSIDRREEMHVEATVHNETRELNEAESSRTACEDNVLCDKRLHFLISKSECSIKEVMVWYHQGYFTSETKFTTIPHDEISVDNDFDFLTLQELIMRNGRAMPFITRPVTKMLRMKEMLSFLRRKKSGLIQVISQLEKRHNKVMSEMRRLSGDSTSNSAPMSQVQLAEISPIKPIVNDGIRSSSIWYTVGPGQKREKFNEDQILEWYNNHQILPSSQFSFDVGKTWISIVNLRLLYGWGPSQYSSKTEYYPAEFRSIIEDRNAIDRDRSEIHTLESQVQTMNEELEKLEKHLEIMKKIHKFASSEFSLREYHKFMEAEPTDFNPSFFCPLTFHHLVSSNASNVLDEMENENSTEDFPDNTLIWCGDDGKMISMWYDHNQTLSCSSRSLFDDGANWRSIGELPWMNGPSSFPLIRSLDFAPFYNECACEVHKVMETMLLKVEFSSEFAVPYNEESSNEHEKMWEMCTSQVKKVMETILKEVEGASEFALPAEFLEERGKRKKKC</sequence>
<gene>
    <name evidence="2" type="ORF">PFISCL1PPCAC_6753</name>
</gene>
<dbReference type="EMBL" id="BTSY01000002">
    <property type="protein sequence ID" value="GMT15456.1"/>
    <property type="molecule type" value="Genomic_DNA"/>
</dbReference>
<dbReference type="AlphaFoldDB" id="A0AAV5V9N7"/>